<keyword evidence="3" id="KW-1185">Reference proteome</keyword>
<sequence length="138" mass="14785">MLMKARVETKNLRHLETEGHTKRCCPKKKLDDVAAAATTDGHTPTNGIHHDPVSTAADAPPNVSAPTMAPQHAPPIASARPEKLPTKRRSSPPPGTYNLDPMQGASSGTSARFSNIFQYVATPGFLPTPGFKPPRKKN</sequence>
<comment type="caution">
    <text evidence="2">The sequence shown here is derived from an EMBL/GenBank/DDBJ whole genome shotgun (WGS) entry which is preliminary data.</text>
</comment>
<name>A0ABU6QMK6_9FABA</name>
<dbReference type="EMBL" id="JASCZI010000668">
    <property type="protein sequence ID" value="MED6112904.1"/>
    <property type="molecule type" value="Genomic_DNA"/>
</dbReference>
<dbReference type="Proteomes" id="UP001341840">
    <property type="component" value="Unassembled WGS sequence"/>
</dbReference>
<protein>
    <submittedName>
        <fullName evidence="2">Uncharacterized protein</fullName>
    </submittedName>
</protein>
<feature type="compositionally biased region" description="Basic and acidic residues" evidence="1">
    <location>
        <begin position="1"/>
        <end position="21"/>
    </location>
</feature>
<gene>
    <name evidence="2" type="ORF">PIB30_066055</name>
</gene>
<accession>A0ABU6QMK6</accession>
<evidence type="ECO:0000256" key="1">
    <source>
        <dbReference type="SAM" id="MobiDB-lite"/>
    </source>
</evidence>
<organism evidence="2 3">
    <name type="scientific">Stylosanthes scabra</name>
    <dbReference type="NCBI Taxonomy" id="79078"/>
    <lineage>
        <taxon>Eukaryota</taxon>
        <taxon>Viridiplantae</taxon>
        <taxon>Streptophyta</taxon>
        <taxon>Embryophyta</taxon>
        <taxon>Tracheophyta</taxon>
        <taxon>Spermatophyta</taxon>
        <taxon>Magnoliopsida</taxon>
        <taxon>eudicotyledons</taxon>
        <taxon>Gunneridae</taxon>
        <taxon>Pentapetalae</taxon>
        <taxon>rosids</taxon>
        <taxon>fabids</taxon>
        <taxon>Fabales</taxon>
        <taxon>Fabaceae</taxon>
        <taxon>Papilionoideae</taxon>
        <taxon>50 kb inversion clade</taxon>
        <taxon>dalbergioids sensu lato</taxon>
        <taxon>Dalbergieae</taxon>
        <taxon>Pterocarpus clade</taxon>
        <taxon>Stylosanthes</taxon>
    </lineage>
</organism>
<reference evidence="2 3" key="1">
    <citation type="journal article" date="2023" name="Plants (Basel)">
        <title>Bridging the Gap: Combining Genomics and Transcriptomics Approaches to Understand Stylosanthes scabra, an Orphan Legume from the Brazilian Caatinga.</title>
        <authorList>
            <person name="Ferreira-Neto J.R.C."/>
            <person name="da Silva M.D."/>
            <person name="Binneck E."/>
            <person name="de Melo N.F."/>
            <person name="da Silva R.H."/>
            <person name="de Melo A.L.T.M."/>
            <person name="Pandolfi V."/>
            <person name="Bustamante F.O."/>
            <person name="Brasileiro-Vidal A.C."/>
            <person name="Benko-Iseppon A.M."/>
        </authorList>
    </citation>
    <scope>NUCLEOTIDE SEQUENCE [LARGE SCALE GENOMIC DNA]</scope>
    <source>
        <tissue evidence="2">Leaves</tissue>
    </source>
</reference>
<evidence type="ECO:0000313" key="3">
    <source>
        <dbReference type="Proteomes" id="UP001341840"/>
    </source>
</evidence>
<feature type="region of interest" description="Disordered" evidence="1">
    <location>
        <begin position="35"/>
        <end position="110"/>
    </location>
</feature>
<evidence type="ECO:0000313" key="2">
    <source>
        <dbReference type="EMBL" id="MED6112904.1"/>
    </source>
</evidence>
<proteinExistence type="predicted"/>
<feature type="region of interest" description="Disordered" evidence="1">
    <location>
        <begin position="1"/>
        <end position="23"/>
    </location>
</feature>